<evidence type="ECO:0000256" key="8">
    <source>
        <dbReference type="PROSITE-ProRule" id="PRU00282"/>
    </source>
</evidence>
<evidence type="ECO:0000313" key="11">
    <source>
        <dbReference type="EMBL" id="OSX71443.1"/>
    </source>
</evidence>
<sequence length="197" mass="19349">MGLPPWAHAAAGAAGGLAATAALHPLDTLRTRRQSLNAPPTPLRALLGAPRVLYRGMGPSLAGAGLSWGAYLSLYDRLRRVEGLPPGAAAAAAGAGVALLTTPVWVVKTRVQLGGGGRGGGGGAAAVARHVWATEGWGGLYRGLGASLLLVTHGVVQMGAYEAVKGWLRPEGVAAAAAAGGGGGGGCPSATASSPRR</sequence>
<evidence type="ECO:0000256" key="2">
    <source>
        <dbReference type="ARBA" id="ARBA00006375"/>
    </source>
</evidence>
<dbReference type="GO" id="GO:0016020">
    <property type="term" value="C:membrane"/>
    <property type="evidence" value="ECO:0007669"/>
    <property type="project" value="UniProtKB-SubCell"/>
</dbReference>
<evidence type="ECO:0000256" key="1">
    <source>
        <dbReference type="ARBA" id="ARBA00004141"/>
    </source>
</evidence>
<name>A0A1X6NST6_PORUM</name>
<keyword evidence="7 8" id="KW-0472">Membrane</keyword>
<keyword evidence="5" id="KW-0677">Repeat</keyword>
<keyword evidence="12" id="KW-1185">Reference proteome</keyword>
<dbReference type="Pfam" id="PF00153">
    <property type="entry name" value="Mito_carr"/>
    <property type="match status" value="2"/>
</dbReference>
<keyword evidence="4 8" id="KW-0812">Transmembrane</keyword>
<evidence type="ECO:0000256" key="3">
    <source>
        <dbReference type="ARBA" id="ARBA00022448"/>
    </source>
</evidence>
<dbReference type="PANTHER" id="PTHR45683">
    <property type="entry name" value="MITOCHONDRIAL NICOTINAMIDE ADENINE DINUCLEOTIDE TRANSPORTER 1-RELATED-RELATED"/>
    <property type="match status" value="1"/>
</dbReference>
<evidence type="ECO:0000256" key="4">
    <source>
        <dbReference type="ARBA" id="ARBA00022692"/>
    </source>
</evidence>
<dbReference type="InterPro" id="IPR044712">
    <property type="entry name" value="SLC25A32-like"/>
</dbReference>
<accession>A0A1X6NST6</accession>
<proteinExistence type="inferred from homology"/>
<dbReference type="InterPro" id="IPR023395">
    <property type="entry name" value="MCP_dom_sf"/>
</dbReference>
<evidence type="ECO:0000313" key="12">
    <source>
        <dbReference type="Proteomes" id="UP000218209"/>
    </source>
</evidence>
<reference evidence="11 12" key="1">
    <citation type="submission" date="2017-03" db="EMBL/GenBank/DDBJ databases">
        <title>WGS assembly of Porphyra umbilicalis.</title>
        <authorList>
            <person name="Brawley S.H."/>
            <person name="Blouin N.A."/>
            <person name="Ficko-Blean E."/>
            <person name="Wheeler G.L."/>
            <person name="Lohr M."/>
            <person name="Goodson H.V."/>
            <person name="Jenkins J.W."/>
            <person name="Blaby-Haas C.E."/>
            <person name="Helliwell K.E."/>
            <person name="Chan C."/>
            <person name="Marriage T."/>
            <person name="Bhattacharya D."/>
            <person name="Klein A.S."/>
            <person name="Badis Y."/>
            <person name="Brodie J."/>
            <person name="Cao Y."/>
            <person name="Collen J."/>
            <person name="Dittami S.M."/>
            <person name="Gachon C.M."/>
            <person name="Green B.R."/>
            <person name="Karpowicz S."/>
            <person name="Kim J.W."/>
            <person name="Kudahl U."/>
            <person name="Lin S."/>
            <person name="Michel G."/>
            <person name="Mittag M."/>
            <person name="Olson B.J."/>
            <person name="Pangilinan J."/>
            <person name="Peng Y."/>
            <person name="Qiu H."/>
            <person name="Shu S."/>
            <person name="Singer J.T."/>
            <person name="Smith A.G."/>
            <person name="Sprecher B.N."/>
            <person name="Wagner V."/>
            <person name="Wang W."/>
            <person name="Wang Z.-Y."/>
            <person name="Yan J."/>
            <person name="Yarish C."/>
            <person name="Zoeuner-Riek S."/>
            <person name="Zhuang Y."/>
            <person name="Zou Y."/>
            <person name="Lindquist E.A."/>
            <person name="Grimwood J."/>
            <person name="Barry K."/>
            <person name="Rokhsar D.S."/>
            <person name="Schmutz J."/>
            <person name="Stiller J.W."/>
            <person name="Grossman A.R."/>
            <person name="Prochnik S.E."/>
        </authorList>
    </citation>
    <scope>NUCLEOTIDE SEQUENCE [LARGE SCALE GENOMIC DNA]</scope>
    <source>
        <strain evidence="11">4086291</strain>
    </source>
</reference>
<evidence type="ECO:0000256" key="10">
    <source>
        <dbReference type="SAM" id="MobiDB-lite"/>
    </source>
</evidence>
<dbReference type="Proteomes" id="UP000218209">
    <property type="component" value="Unassembled WGS sequence"/>
</dbReference>
<evidence type="ECO:0000256" key="9">
    <source>
        <dbReference type="RuleBase" id="RU000488"/>
    </source>
</evidence>
<feature type="repeat" description="Solcar" evidence="8">
    <location>
        <begin position="81"/>
        <end position="167"/>
    </location>
</feature>
<evidence type="ECO:0000256" key="5">
    <source>
        <dbReference type="ARBA" id="ARBA00022737"/>
    </source>
</evidence>
<feature type="region of interest" description="Disordered" evidence="10">
    <location>
        <begin position="177"/>
        <end position="197"/>
    </location>
</feature>
<comment type="similarity">
    <text evidence="2 9">Belongs to the mitochondrial carrier (TC 2.A.29) family.</text>
</comment>
<gene>
    <name evidence="11" type="ORF">BU14_0532s0004</name>
</gene>
<dbReference type="InterPro" id="IPR018108">
    <property type="entry name" value="MCP_transmembrane"/>
</dbReference>
<protein>
    <submittedName>
        <fullName evidence="11">Uncharacterized protein</fullName>
    </submittedName>
</protein>
<dbReference type="Gene3D" id="1.50.40.10">
    <property type="entry name" value="Mitochondrial carrier domain"/>
    <property type="match status" value="2"/>
</dbReference>
<organism evidence="11 12">
    <name type="scientific">Porphyra umbilicalis</name>
    <name type="common">Purple laver</name>
    <name type="synonym">Red alga</name>
    <dbReference type="NCBI Taxonomy" id="2786"/>
    <lineage>
        <taxon>Eukaryota</taxon>
        <taxon>Rhodophyta</taxon>
        <taxon>Bangiophyceae</taxon>
        <taxon>Bangiales</taxon>
        <taxon>Bangiaceae</taxon>
        <taxon>Porphyra</taxon>
    </lineage>
</organism>
<keyword evidence="6" id="KW-1133">Transmembrane helix</keyword>
<dbReference type="GO" id="GO:0006862">
    <property type="term" value="P:nucleotide transport"/>
    <property type="evidence" value="ECO:0007669"/>
    <property type="project" value="InterPro"/>
</dbReference>
<dbReference type="GO" id="GO:0055085">
    <property type="term" value="P:transmembrane transport"/>
    <property type="evidence" value="ECO:0007669"/>
    <property type="project" value="InterPro"/>
</dbReference>
<dbReference type="SUPFAM" id="SSF103506">
    <property type="entry name" value="Mitochondrial carrier"/>
    <property type="match status" value="1"/>
</dbReference>
<keyword evidence="3 9" id="KW-0813">Transport</keyword>
<dbReference type="PROSITE" id="PS50920">
    <property type="entry name" value="SOLCAR"/>
    <property type="match status" value="1"/>
</dbReference>
<dbReference type="AlphaFoldDB" id="A0A1X6NST6"/>
<evidence type="ECO:0000256" key="7">
    <source>
        <dbReference type="ARBA" id="ARBA00023136"/>
    </source>
</evidence>
<dbReference type="EMBL" id="KV919133">
    <property type="protein sequence ID" value="OSX71443.1"/>
    <property type="molecule type" value="Genomic_DNA"/>
</dbReference>
<evidence type="ECO:0000256" key="6">
    <source>
        <dbReference type="ARBA" id="ARBA00022989"/>
    </source>
</evidence>
<comment type="subcellular location">
    <subcellularLocation>
        <location evidence="1">Membrane</location>
        <topology evidence="1">Multi-pass membrane protein</topology>
    </subcellularLocation>
</comment>
<dbReference type="OrthoDB" id="269120at2759"/>